<evidence type="ECO:0000256" key="1">
    <source>
        <dbReference type="ARBA" id="ARBA00004613"/>
    </source>
</evidence>
<reference evidence="6" key="1">
    <citation type="journal article" date="2023" name="Insect Mol. Biol.">
        <title>Genome sequencing provides insights into the evolution of gene families encoding plant cell wall-degrading enzymes in longhorned beetles.</title>
        <authorList>
            <person name="Shin N.R."/>
            <person name="Okamura Y."/>
            <person name="Kirsch R."/>
            <person name="Pauchet Y."/>
        </authorList>
    </citation>
    <scope>NUCLEOTIDE SEQUENCE</scope>
    <source>
        <strain evidence="6">AMC_N1</strain>
    </source>
</reference>
<feature type="domain" description="Lipase" evidence="5">
    <location>
        <begin position="43"/>
        <end position="273"/>
    </location>
</feature>
<gene>
    <name evidence="6" type="ORF">NQ318_010559</name>
</gene>
<dbReference type="Gene3D" id="3.40.50.1820">
    <property type="entry name" value="alpha/beta hydrolase"/>
    <property type="match status" value="1"/>
</dbReference>
<keyword evidence="7" id="KW-1185">Reference proteome</keyword>
<name>A0AAV8XB53_9CUCU</name>
<evidence type="ECO:0000256" key="2">
    <source>
        <dbReference type="ARBA" id="ARBA00010701"/>
    </source>
</evidence>
<dbReference type="GO" id="GO:0016298">
    <property type="term" value="F:lipase activity"/>
    <property type="evidence" value="ECO:0007669"/>
    <property type="project" value="InterPro"/>
</dbReference>
<evidence type="ECO:0000313" key="7">
    <source>
        <dbReference type="Proteomes" id="UP001162162"/>
    </source>
</evidence>
<dbReference type="InterPro" id="IPR029058">
    <property type="entry name" value="AB_hydrolase_fold"/>
</dbReference>
<comment type="subcellular location">
    <subcellularLocation>
        <location evidence="1">Secreted</location>
    </subcellularLocation>
</comment>
<dbReference type="AlphaFoldDB" id="A0AAV8XB53"/>
<dbReference type="GO" id="GO:0016042">
    <property type="term" value="P:lipid catabolic process"/>
    <property type="evidence" value="ECO:0007669"/>
    <property type="project" value="TreeGrafter"/>
</dbReference>
<dbReference type="EMBL" id="JAPWTK010000779">
    <property type="protein sequence ID" value="KAJ8936148.1"/>
    <property type="molecule type" value="Genomic_DNA"/>
</dbReference>
<dbReference type="GO" id="GO:0005615">
    <property type="term" value="C:extracellular space"/>
    <property type="evidence" value="ECO:0007669"/>
    <property type="project" value="TreeGrafter"/>
</dbReference>
<dbReference type="Pfam" id="PF00151">
    <property type="entry name" value="Lipase"/>
    <property type="match status" value="1"/>
</dbReference>
<dbReference type="Proteomes" id="UP001162162">
    <property type="component" value="Unassembled WGS sequence"/>
</dbReference>
<evidence type="ECO:0000313" key="6">
    <source>
        <dbReference type="EMBL" id="KAJ8936148.1"/>
    </source>
</evidence>
<sequence length="328" mass="37157">MTVVVRKDFLRSLPPVDFNLADAVDMDIIYIYFKDPSEIGKLLTKETVSQEHLDKVIPTVLLLHGWARDEPSNLFVPFKNEIFKLGPHNIIYIDWSKGGTKSYTVSCANVKSLGKFITQFLIASEVPSENIHLIGHYLGAQLAGFVGKAMLEMKGKRVGRITGLDPAGPKFENTVVTADMRLSSKDADFVDVIHTDVQLYGYTAPIGHVDFYPDLRQHQPRCLRNKYGNSILKQTINRLSINHLFRWLADCLEVCNQDKAVLYFIESISKTSRAVEANFLLMSNSQMDIEVKVVVKDNAEEITFGYHVEKSARGIFYFETNSEKPFLK</sequence>
<evidence type="ECO:0000256" key="4">
    <source>
        <dbReference type="RuleBase" id="RU004262"/>
    </source>
</evidence>
<comment type="caution">
    <text evidence="6">The sequence shown here is derived from an EMBL/GenBank/DDBJ whole genome shotgun (WGS) entry which is preliminary data.</text>
</comment>
<dbReference type="PANTHER" id="PTHR11610">
    <property type="entry name" value="LIPASE"/>
    <property type="match status" value="1"/>
</dbReference>
<comment type="similarity">
    <text evidence="2 4">Belongs to the AB hydrolase superfamily. Lipase family.</text>
</comment>
<dbReference type="PRINTS" id="PR00821">
    <property type="entry name" value="TAGLIPASE"/>
</dbReference>
<accession>A0AAV8XB53</accession>
<dbReference type="InterPro" id="IPR013818">
    <property type="entry name" value="Lipase"/>
</dbReference>
<evidence type="ECO:0000259" key="5">
    <source>
        <dbReference type="Pfam" id="PF00151"/>
    </source>
</evidence>
<keyword evidence="3" id="KW-0964">Secreted</keyword>
<evidence type="ECO:0000256" key="3">
    <source>
        <dbReference type="ARBA" id="ARBA00022525"/>
    </source>
</evidence>
<dbReference type="GO" id="GO:0017171">
    <property type="term" value="F:serine hydrolase activity"/>
    <property type="evidence" value="ECO:0007669"/>
    <property type="project" value="TreeGrafter"/>
</dbReference>
<proteinExistence type="inferred from homology"/>
<protein>
    <recommendedName>
        <fullName evidence="5">Lipase domain-containing protein</fullName>
    </recommendedName>
</protein>
<organism evidence="6 7">
    <name type="scientific">Aromia moschata</name>
    <dbReference type="NCBI Taxonomy" id="1265417"/>
    <lineage>
        <taxon>Eukaryota</taxon>
        <taxon>Metazoa</taxon>
        <taxon>Ecdysozoa</taxon>
        <taxon>Arthropoda</taxon>
        <taxon>Hexapoda</taxon>
        <taxon>Insecta</taxon>
        <taxon>Pterygota</taxon>
        <taxon>Neoptera</taxon>
        <taxon>Endopterygota</taxon>
        <taxon>Coleoptera</taxon>
        <taxon>Polyphaga</taxon>
        <taxon>Cucujiformia</taxon>
        <taxon>Chrysomeloidea</taxon>
        <taxon>Cerambycidae</taxon>
        <taxon>Cerambycinae</taxon>
        <taxon>Callichromatini</taxon>
        <taxon>Aromia</taxon>
    </lineage>
</organism>
<dbReference type="PANTHER" id="PTHR11610:SF173">
    <property type="entry name" value="LIPASE DOMAIN-CONTAINING PROTEIN-RELATED"/>
    <property type="match status" value="1"/>
</dbReference>
<dbReference type="InterPro" id="IPR000734">
    <property type="entry name" value="TAG_lipase"/>
</dbReference>
<dbReference type="SUPFAM" id="SSF53474">
    <property type="entry name" value="alpha/beta-Hydrolases"/>
    <property type="match status" value="1"/>
</dbReference>